<dbReference type="STRING" id="1480615.AWJ14_15740"/>
<dbReference type="InterPro" id="IPR055348">
    <property type="entry name" value="DctQ"/>
</dbReference>
<feature type="transmembrane region" description="Helical" evidence="9">
    <location>
        <begin position="25"/>
        <end position="47"/>
    </location>
</feature>
<reference evidence="11 12" key="1">
    <citation type="submission" date="2015-12" db="EMBL/GenBank/DDBJ databases">
        <authorList>
            <person name="Shamseldin A."/>
            <person name="Moawad H."/>
            <person name="Abd El-Rahim W.M."/>
            <person name="Sadowsky M.J."/>
        </authorList>
    </citation>
    <scope>NUCLEOTIDE SEQUENCE [LARGE SCALE GENOMIC DNA]</scope>
    <source>
        <strain evidence="11 12">JC234</strain>
    </source>
</reference>
<evidence type="ECO:0000313" key="11">
    <source>
        <dbReference type="EMBL" id="OCW58100.1"/>
    </source>
</evidence>
<evidence type="ECO:0000256" key="7">
    <source>
        <dbReference type="ARBA" id="ARBA00023136"/>
    </source>
</evidence>
<dbReference type="PANTHER" id="PTHR35011">
    <property type="entry name" value="2,3-DIKETO-L-GULONATE TRAP TRANSPORTER SMALL PERMEASE PROTEIN YIAM"/>
    <property type="match status" value="1"/>
</dbReference>
<dbReference type="GO" id="GO:0005886">
    <property type="term" value="C:plasma membrane"/>
    <property type="evidence" value="ECO:0007669"/>
    <property type="project" value="UniProtKB-SubCell"/>
</dbReference>
<dbReference type="OrthoDB" id="7843639at2"/>
<evidence type="ECO:0000256" key="4">
    <source>
        <dbReference type="ARBA" id="ARBA00022519"/>
    </source>
</evidence>
<dbReference type="Pfam" id="PF04290">
    <property type="entry name" value="DctQ"/>
    <property type="match status" value="1"/>
</dbReference>
<evidence type="ECO:0000256" key="6">
    <source>
        <dbReference type="ARBA" id="ARBA00022989"/>
    </source>
</evidence>
<comment type="similarity">
    <text evidence="8 9">Belongs to the TRAP transporter small permease family.</text>
</comment>
<evidence type="ECO:0000256" key="2">
    <source>
        <dbReference type="ARBA" id="ARBA00022448"/>
    </source>
</evidence>
<sequence length="195" mass="21791">MTAILTVLRPLAHLNTFLLRIGRTAAWMAMAAMVIIIMLQVVFRYAFNNALAWPDEAARFLMLWMTGLIAPSAYRWGGFVAIDMIKDMLPRRLGSLLGLLLLLLSLVVLIYGFRLGLNHVSSGWLFNSSSLKFPLDFLGLGLVRVKLAWMYMSLPVGLLLMSLVNVELCLKALAHLIDPEADLPEDHDRVLVAVE</sequence>
<keyword evidence="2 9" id="KW-0813">Transport</keyword>
<feature type="transmembrane region" description="Helical" evidence="9">
    <location>
        <begin position="94"/>
        <end position="117"/>
    </location>
</feature>
<evidence type="ECO:0000256" key="1">
    <source>
        <dbReference type="ARBA" id="ARBA00004429"/>
    </source>
</evidence>
<feature type="transmembrane region" description="Helical" evidence="9">
    <location>
        <begin position="59"/>
        <end position="82"/>
    </location>
</feature>
<dbReference type="Proteomes" id="UP000094795">
    <property type="component" value="Unassembled WGS sequence"/>
</dbReference>
<organism evidence="11 12">
    <name type="scientific">Hoeflea olei</name>
    <dbReference type="NCBI Taxonomy" id="1480615"/>
    <lineage>
        <taxon>Bacteria</taxon>
        <taxon>Pseudomonadati</taxon>
        <taxon>Pseudomonadota</taxon>
        <taxon>Alphaproteobacteria</taxon>
        <taxon>Hyphomicrobiales</taxon>
        <taxon>Rhizobiaceae</taxon>
        <taxon>Hoeflea</taxon>
    </lineage>
</organism>
<keyword evidence="5 9" id="KW-0812">Transmembrane</keyword>
<evidence type="ECO:0000256" key="3">
    <source>
        <dbReference type="ARBA" id="ARBA00022475"/>
    </source>
</evidence>
<evidence type="ECO:0000259" key="10">
    <source>
        <dbReference type="Pfam" id="PF04290"/>
    </source>
</evidence>
<dbReference type="GO" id="GO:0015740">
    <property type="term" value="P:C4-dicarboxylate transport"/>
    <property type="evidence" value="ECO:0007669"/>
    <property type="project" value="TreeGrafter"/>
</dbReference>
<dbReference type="GO" id="GO:0022857">
    <property type="term" value="F:transmembrane transporter activity"/>
    <property type="evidence" value="ECO:0007669"/>
    <property type="project" value="UniProtKB-UniRule"/>
</dbReference>
<dbReference type="PANTHER" id="PTHR35011:SF2">
    <property type="entry name" value="2,3-DIKETO-L-GULONATE TRAP TRANSPORTER SMALL PERMEASE PROTEIN YIAM"/>
    <property type="match status" value="1"/>
</dbReference>
<dbReference type="RefSeq" id="WP_066177226.1">
    <property type="nucleotide sequence ID" value="NZ_LQZT01000010.1"/>
</dbReference>
<feature type="domain" description="Tripartite ATP-independent periplasmic transporters DctQ component" evidence="10">
    <location>
        <begin position="33"/>
        <end position="169"/>
    </location>
</feature>
<comment type="subcellular location">
    <subcellularLocation>
        <location evidence="1 9">Cell inner membrane</location>
        <topology evidence="1 9">Multi-pass membrane protein</topology>
    </subcellularLocation>
</comment>
<keyword evidence="3" id="KW-1003">Cell membrane</keyword>
<accession>A0A1C1YXG1</accession>
<dbReference type="AlphaFoldDB" id="A0A1C1YXG1"/>
<keyword evidence="7 9" id="KW-0472">Membrane</keyword>
<dbReference type="EMBL" id="LQZT01000010">
    <property type="protein sequence ID" value="OCW58100.1"/>
    <property type="molecule type" value="Genomic_DNA"/>
</dbReference>
<comment type="subunit">
    <text evidence="9">The complex comprises the extracytoplasmic solute receptor protein and the two transmembrane proteins.</text>
</comment>
<keyword evidence="4 9" id="KW-0997">Cell inner membrane</keyword>
<evidence type="ECO:0000313" key="12">
    <source>
        <dbReference type="Proteomes" id="UP000094795"/>
    </source>
</evidence>
<keyword evidence="6 9" id="KW-1133">Transmembrane helix</keyword>
<protein>
    <recommendedName>
        <fullName evidence="9">TRAP transporter small permease protein</fullName>
    </recommendedName>
</protein>
<gene>
    <name evidence="11" type="ORF">AWJ14_15740</name>
</gene>
<dbReference type="InterPro" id="IPR007387">
    <property type="entry name" value="TRAP_DctQ"/>
</dbReference>
<comment type="function">
    <text evidence="9">Part of the tripartite ATP-independent periplasmic (TRAP) transport system.</text>
</comment>
<proteinExistence type="inferred from homology"/>
<keyword evidence="12" id="KW-1185">Reference proteome</keyword>
<feature type="transmembrane region" description="Helical" evidence="9">
    <location>
        <begin position="137"/>
        <end position="161"/>
    </location>
</feature>
<comment type="caution">
    <text evidence="11">The sequence shown here is derived from an EMBL/GenBank/DDBJ whole genome shotgun (WGS) entry which is preliminary data.</text>
</comment>
<name>A0A1C1YXG1_9HYPH</name>
<evidence type="ECO:0000256" key="5">
    <source>
        <dbReference type="ARBA" id="ARBA00022692"/>
    </source>
</evidence>
<evidence type="ECO:0000256" key="8">
    <source>
        <dbReference type="ARBA" id="ARBA00038436"/>
    </source>
</evidence>
<evidence type="ECO:0000256" key="9">
    <source>
        <dbReference type="RuleBase" id="RU369079"/>
    </source>
</evidence>